<feature type="transmembrane region" description="Helical" evidence="2">
    <location>
        <begin position="53"/>
        <end position="73"/>
    </location>
</feature>
<evidence type="ECO:0000313" key="3">
    <source>
        <dbReference type="EMBL" id="SFX87737.1"/>
    </source>
</evidence>
<keyword evidence="2" id="KW-1133">Transmembrane helix</keyword>
<keyword evidence="2" id="KW-0472">Membrane</keyword>
<accession>A0A1K2AMV8</accession>
<organism evidence="3 4">
    <name type="scientific">Streptomyces atratus</name>
    <dbReference type="NCBI Taxonomy" id="1893"/>
    <lineage>
        <taxon>Bacteria</taxon>
        <taxon>Bacillati</taxon>
        <taxon>Actinomycetota</taxon>
        <taxon>Actinomycetes</taxon>
        <taxon>Kitasatosporales</taxon>
        <taxon>Streptomycetaceae</taxon>
        <taxon>Streptomyces</taxon>
    </lineage>
</organism>
<dbReference type="Proteomes" id="UP000181909">
    <property type="component" value="Unassembled WGS sequence"/>
</dbReference>
<reference evidence="3 4" key="1">
    <citation type="submission" date="2016-11" db="EMBL/GenBank/DDBJ databases">
        <authorList>
            <person name="Jaros S."/>
            <person name="Januszkiewicz K."/>
            <person name="Wedrychowicz H."/>
        </authorList>
    </citation>
    <scope>NUCLEOTIDE SEQUENCE [LARGE SCALE GENOMIC DNA]</scope>
    <source>
        <strain evidence="3 4">OK807</strain>
    </source>
</reference>
<dbReference type="OrthoDB" id="4189503at2"/>
<dbReference type="STRING" id="1893.SAMN02787144_1007158"/>
<keyword evidence="2" id="KW-0812">Transmembrane</keyword>
<feature type="compositionally biased region" description="Pro residues" evidence="1">
    <location>
        <begin position="113"/>
        <end position="125"/>
    </location>
</feature>
<protein>
    <submittedName>
        <fullName evidence="3">Uncharacterized protein</fullName>
    </submittedName>
</protein>
<evidence type="ECO:0000256" key="1">
    <source>
        <dbReference type="SAM" id="MobiDB-lite"/>
    </source>
</evidence>
<gene>
    <name evidence="3" type="ORF">SAMN02787144_1007158</name>
</gene>
<dbReference type="RefSeq" id="WP_072485646.1">
    <property type="nucleotide sequence ID" value="NZ_FPJO01000007.1"/>
</dbReference>
<dbReference type="EMBL" id="FPJO01000007">
    <property type="protein sequence ID" value="SFX87737.1"/>
    <property type="molecule type" value="Genomic_DNA"/>
</dbReference>
<name>A0A1K2AMV8_STRAR</name>
<evidence type="ECO:0000256" key="2">
    <source>
        <dbReference type="SAM" id="Phobius"/>
    </source>
</evidence>
<evidence type="ECO:0000313" key="4">
    <source>
        <dbReference type="Proteomes" id="UP000181909"/>
    </source>
</evidence>
<sequence>MDMFPEGAPQESEARLMREAMAEAAEGAPPLPDLVPVALAEGRRRRTRARAAIGGWMVGVVALGVLGVTLPSWGTGTGTGEGTARVGAPSPVPSTGHGTPSPMPARPTTVFSTPPPSPSSPPGPSRTPVHIEPTPGESSMADLPATERGRQEKFQQKAAAVLDELLPAAFGTVRPVDLAVSEYQGGSGGHVFPVVLSVQPTGDASGSPAQEPCHYGPKKRYRCEEAALPDGIVARTVTAVGSSKGGKDIVGVSVRFPFKDSTVVLSADGDESAMVSAPVNADQLLHVARDARFLRLVRYADAFPMEPKRESVHGG</sequence>
<dbReference type="AlphaFoldDB" id="A0A1K2AMV8"/>
<proteinExistence type="predicted"/>
<feature type="region of interest" description="Disordered" evidence="1">
    <location>
        <begin position="76"/>
        <end position="142"/>
    </location>
</feature>